<dbReference type="Pfam" id="PF00768">
    <property type="entry name" value="Peptidase_S11"/>
    <property type="match status" value="1"/>
</dbReference>
<dbReference type="PANTHER" id="PTHR21581:SF6">
    <property type="entry name" value="TRAFFICKING PROTEIN PARTICLE COMPLEX SUBUNIT 12"/>
    <property type="match status" value="1"/>
</dbReference>
<dbReference type="EMBL" id="MHQZ01000008">
    <property type="protein sequence ID" value="OHA14543.1"/>
    <property type="molecule type" value="Genomic_DNA"/>
</dbReference>
<reference evidence="11 12" key="1">
    <citation type="journal article" date="2016" name="Nat. Commun.">
        <title>Thousands of microbial genomes shed light on interconnected biogeochemical processes in an aquifer system.</title>
        <authorList>
            <person name="Anantharaman K."/>
            <person name="Brown C.T."/>
            <person name="Hug L.A."/>
            <person name="Sharon I."/>
            <person name="Castelle C.J."/>
            <person name="Probst A.J."/>
            <person name="Thomas B.C."/>
            <person name="Singh A."/>
            <person name="Wilkins M.J."/>
            <person name="Karaoz U."/>
            <person name="Brodie E.L."/>
            <person name="Williams K.H."/>
            <person name="Hubbard S.S."/>
            <person name="Banfield J.F."/>
        </authorList>
    </citation>
    <scope>NUCLEOTIDE SEQUENCE [LARGE SCALE GENOMIC DNA]</scope>
</reference>
<dbReference type="InterPro" id="IPR012338">
    <property type="entry name" value="Beta-lactam/transpept-like"/>
</dbReference>
<feature type="domain" description="Peptidase S11 D-alanyl-D-alanine carboxypeptidase A N-terminal" evidence="10">
    <location>
        <begin position="56"/>
        <end position="297"/>
    </location>
</feature>
<organism evidence="11 12">
    <name type="scientific">Candidatus Tagabacteria bacterium RIFCSPLOWO2_01_FULL_39_11</name>
    <dbReference type="NCBI Taxonomy" id="1802295"/>
    <lineage>
        <taxon>Bacteria</taxon>
        <taxon>Candidatus Tagaibacteriota</taxon>
    </lineage>
</organism>
<evidence type="ECO:0000256" key="3">
    <source>
        <dbReference type="ARBA" id="ARBA00022801"/>
    </source>
</evidence>
<dbReference type="GO" id="GO:0009002">
    <property type="term" value="F:serine-type D-Ala-D-Ala carboxypeptidase activity"/>
    <property type="evidence" value="ECO:0007669"/>
    <property type="project" value="InterPro"/>
</dbReference>
<dbReference type="GO" id="GO:0008360">
    <property type="term" value="P:regulation of cell shape"/>
    <property type="evidence" value="ECO:0007669"/>
    <property type="project" value="UniProtKB-KW"/>
</dbReference>
<evidence type="ECO:0000256" key="8">
    <source>
        <dbReference type="PIRSR" id="PIRSR618044-2"/>
    </source>
</evidence>
<evidence type="ECO:0000256" key="4">
    <source>
        <dbReference type="ARBA" id="ARBA00022960"/>
    </source>
</evidence>
<keyword evidence="3" id="KW-0378">Hydrolase</keyword>
<feature type="active site" description="Proton acceptor" evidence="7">
    <location>
        <position position="92"/>
    </location>
</feature>
<feature type="binding site" evidence="8">
    <location>
        <position position="267"/>
    </location>
    <ligand>
        <name>substrate</name>
    </ligand>
</feature>
<evidence type="ECO:0000256" key="2">
    <source>
        <dbReference type="ARBA" id="ARBA00022729"/>
    </source>
</evidence>
<evidence type="ECO:0000259" key="10">
    <source>
        <dbReference type="Pfam" id="PF00768"/>
    </source>
</evidence>
<feature type="active site" evidence="7">
    <location>
        <position position="143"/>
    </location>
</feature>
<keyword evidence="4" id="KW-0133">Cell shape</keyword>
<dbReference type="InterPro" id="IPR001967">
    <property type="entry name" value="Peptidase_S11_N"/>
</dbReference>
<keyword evidence="6" id="KW-0961">Cell wall biogenesis/degradation</keyword>
<evidence type="ECO:0000313" key="11">
    <source>
        <dbReference type="EMBL" id="OHA14543.1"/>
    </source>
</evidence>
<dbReference type="GO" id="GO:0071555">
    <property type="term" value="P:cell wall organization"/>
    <property type="evidence" value="ECO:0007669"/>
    <property type="project" value="UniProtKB-KW"/>
</dbReference>
<evidence type="ECO:0000256" key="5">
    <source>
        <dbReference type="ARBA" id="ARBA00022984"/>
    </source>
</evidence>
<sequence>MFDKASKKNIIFLAAVLTVILFLFSDKAPSGGSESLNHDFGVAEKSSPPVLSNIFEPLKIEAKSVYVLDLKNKREIFSKNAEVQLPLASLTKLMTAFLAADYLSSDASVVISENAIIQDGDNDFFAGQTWPISDLVDFMLVSSSNDAAFAIAEKVGNLSGGNQKIITNEETEKIFVRLMNQKAREFNLTQTFFLNSTGLDMSKRSAGAFGSAKDIAFLMERIIEKNPDFLSATRYEFLEFLSRENKIYTAKNTNKGLANIFQIIGGKTGFTDISGGNLAVVVDIGINHPAAIVVLGSSEEGRFADTENLVRATYKWFEFYK</sequence>
<name>A0A1G2LSM8_9BACT</name>
<dbReference type="Gene3D" id="3.40.710.10">
    <property type="entry name" value="DD-peptidase/beta-lactamase superfamily"/>
    <property type="match status" value="1"/>
</dbReference>
<keyword evidence="5" id="KW-0573">Peptidoglycan synthesis</keyword>
<evidence type="ECO:0000313" key="12">
    <source>
        <dbReference type="Proteomes" id="UP000178302"/>
    </source>
</evidence>
<feature type="active site" description="Acyl-ester intermediate" evidence="7">
    <location>
        <position position="89"/>
    </location>
</feature>
<evidence type="ECO:0000256" key="1">
    <source>
        <dbReference type="ARBA" id="ARBA00007164"/>
    </source>
</evidence>
<dbReference type="PRINTS" id="PR00725">
    <property type="entry name" value="DADACBPTASE1"/>
</dbReference>
<protein>
    <recommendedName>
        <fullName evidence="10">Peptidase S11 D-alanyl-D-alanine carboxypeptidase A N-terminal domain-containing protein</fullName>
    </recommendedName>
</protein>
<dbReference type="GO" id="GO:0009252">
    <property type="term" value="P:peptidoglycan biosynthetic process"/>
    <property type="evidence" value="ECO:0007669"/>
    <property type="project" value="UniProtKB-KW"/>
</dbReference>
<dbReference type="PANTHER" id="PTHR21581">
    <property type="entry name" value="D-ALANYL-D-ALANINE CARBOXYPEPTIDASE"/>
    <property type="match status" value="1"/>
</dbReference>
<evidence type="ECO:0000256" key="7">
    <source>
        <dbReference type="PIRSR" id="PIRSR618044-1"/>
    </source>
</evidence>
<dbReference type="SUPFAM" id="SSF56601">
    <property type="entry name" value="beta-lactamase/transpeptidase-like"/>
    <property type="match status" value="1"/>
</dbReference>
<dbReference type="GO" id="GO:0006508">
    <property type="term" value="P:proteolysis"/>
    <property type="evidence" value="ECO:0007669"/>
    <property type="project" value="InterPro"/>
</dbReference>
<comment type="similarity">
    <text evidence="1 9">Belongs to the peptidase S11 family.</text>
</comment>
<proteinExistence type="inferred from homology"/>
<evidence type="ECO:0000256" key="6">
    <source>
        <dbReference type="ARBA" id="ARBA00023316"/>
    </source>
</evidence>
<dbReference type="AlphaFoldDB" id="A0A1G2LSM8"/>
<gene>
    <name evidence="11" type="ORF">A2909_02590</name>
</gene>
<accession>A0A1G2LSM8</accession>
<comment type="caution">
    <text evidence="11">The sequence shown here is derived from an EMBL/GenBank/DDBJ whole genome shotgun (WGS) entry which is preliminary data.</text>
</comment>
<dbReference type="Proteomes" id="UP000178302">
    <property type="component" value="Unassembled WGS sequence"/>
</dbReference>
<keyword evidence="2" id="KW-0732">Signal</keyword>
<dbReference type="InterPro" id="IPR018044">
    <property type="entry name" value="Peptidase_S11"/>
</dbReference>
<evidence type="ECO:0000256" key="9">
    <source>
        <dbReference type="RuleBase" id="RU004016"/>
    </source>
</evidence>